<dbReference type="PANTHER" id="PTHR45663:SF11">
    <property type="entry name" value="GEO12009P1"/>
    <property type="match status" value="1"/>
</dbReference>
<dbReference type="CDD" id="cd02947">
    <property type="entry name" value="TRX_family"/>
    <property type="match status" value="1"/>
</dbReference>
<keyword evidence="3" id="KW-0249">Electron transport</keyword>
<sequence>MATTSTTDADFDRDVLQSDKPVLVDFWAPWCGPCRQVGPILEELSEEYKDKITVVKVNTDENPRTAAAYGVVSIPTLNVYKGGELVKSLVGAHPKPRLVKELEDYVG</sequence>
<dbReference type="EMBL" id="JBHRWW010000007">
    <property type="protein sequence ID" value="MFC3689131.1"/>
    <property type="molecule type" value="Genomic_DNA"/>
</dbReference>
<dbReference type="PROSITE" id="PS00194">
    <property type="entry name" value="THIOREDOXIN_1"/>
    <property type="match status" value="1"/>
</dbReference>
<dbReference type="Pfam" id="PF00085">
    <property type="entry name" value="Thioredoxin"/>
    <property type="match status" value="1"/>
</dbReference>
<dbReference type="PANTHER" id="PTHR45663">
    <property type="entry name" value="GEO12009P1"/>
    <property type="match status" value="1"/>
</dbReference>
<evidence type="ECO:0000256" key="6">
    <source>
        <dbReference type="NCBIfam" id="TIGR01068"/>
    </source>
</evidence>
<dbReference type="Gene3D" id="3.40.30.10">
    <property type="entry name" value="Glutaredoxin"/>
    <property type="match status" value="1"/>
</dbReference>
<evidence type="ECO:0000313" key="9">
    <source>
        <dbReference type="EMBL" id="MFC3689131.1"/>
    </source>
</evidence>
<dbReference type="RefSeq" id="WP_340292250.1">
    <property type="nucleotide sequence ID" value="NZ_JBBEOI010000065.1"/>
</dbReference>
<dbReference type="PIRSF" id="PIRSF000077">
    <property type="entry name" value="Thioredoxin"/>
    <property type="match status" value="1"/>
</dbReference>
<keyword evidence="5" id="KW-0676">Redox-active center</keyword>
<comment type="similarity">
    <text evidence="1 7">Belongs to the thioredoxin family.</text>
</comment>
<evidence type="ECO:0000313" key="10">
    <source>
        <dbReference type="Proteomes" id="UP001595685"/>
    </source>
</evidence>
<protein>
    <recommendedName>
        <fullName evidence="6 7">Thioredoxin</fullName>
    </recommendedName>
</protein>
<dbReference type="NCBIfam" id="TIGR01068">
    <property type="entry name" value="thioredoxin"/>
    <property type="match status" value="1"/>
</dbReference>
<dbReference type="PRINTS" id="PR00421">
    <property type="entry name" value="THIOREDOXIN"/>
</dbReference>
<keyword evidence="2" id="KW-0813">Transport</keyword>
<evidence type="ECO:0000256" key="1">
    <source>
        <dbReference type="ARBA" id="ARBA00008987"/>
    </source>
</evidence>
<comment type="caution">
    <text evidence="9">The sequence shown here is derived from an EMBL/GenBank/DDBJ whole genome shotgun (WGS) entry which is preliminary data.</text>
</comment>
<dbReference type="InterPro" id="IPR017937">
    <property type="entry name" value="Thioredoxin_CS"/>
</dbReference>
<keyword evidence="4" id="KW-1015">Disulfide bond</keyword>
<evidence type="ECO:0000259" key="8">
    <source>
        <dbReference type="PROSITE" id="PS51352"/>
    </source>
</evidence>
<dbReference type="InterPro" id="IPR013766">
    <property type="entry name" value="Thioredoxin_domain"/>
</dbReference>
<keyword evidence="10" id="KW-1185">Reference proteome</keyword>
<evidence type="ECO:0000256" key="5">
    <source>
        <dbReference type="ARBA" id="ARBA00023284"/>
    </source>
</evidence>
<feature type="domain" description="Thioredoxin" evidence="8">
    <location>
        <begin position="1"/>
        <end position="107"/>
    </location>
</feature>
<evidence type="ECO:0000256" key="2">
    <source>
        <dbReference type="ARBA" id="ARBA00022448"/>
    </source>
</evidence>
<organism evidence="9 10">
    <name type="scientific">Aquipuribacter hungaricus</name>
    <dbReference type="NCBI Taxonomy" id="545624"/>
    <lineage>
        <taxon>Bacteria</taxon>
        <taxon>Bacillati</taxon>
        <taxon>Actinomycetota</taxon>
        <taxon>Actinomycetes</taxon>
        <taxon>Micrococcales</taxon>
        <taxon>Intrasporangiaceae</taxon>
        <taxon>Aquipuribacter</taxon>
    </lineage>
</organism>
<proteinExistence type="inferred from homology"/>
<dbReference type="PROSITE" id="PS51352">
    <property type="entry name" value="THIOREDOXIN_2"/>
    <property type="match status" value="1"/>
</dbReference>
<reference evidence="10" key="1">
    <citation type="journal article" date="2019" name="Int. J. Syst. Evol. Microbiol.">
        <title>The Global Catalogue of Microorganisms (GCM) 10K type strain sequencing project: providing services to taxonomists for standard genome sequencing and annotation.</title>
        <authorList>
            <consortium name="The Broad Institute Genomics Platform"/>
            <consortium name="The Broad Institute Genome Sequencing Center for Infectious Disease"/>
            <person name="Wu L."/>
            <person name="Ma J."/>
        </authorList>
    </citation>
    <scope>NUCLEOTIDE SEQUENCE [LARGE SCALE GENOMIC DNA]</scope>
    <source>
        <strain evidence="10">NCAIM B.02333</strain>
    </source>
</reference>
<dbReference type="SUPFAM" id="SSF52833">
    <property type="entry name" value="Thioredoxin-like"/>
    <property type="match status" value="1"/>
</dbReference>
<evidence type="ECO:0000256" key="3">
    <source>
        <dbReference type="ARBA" id="ARBA00022982"/>
    </source>
</evidence>
<accession>A0ABV7WKM0</accession>
<evidence type="ECO:0000256" key="4">
    <source>
        <dbReference type="ARBA" id="ARBA00023157"/>
    </source>
</evidence>
<name>A0ABV7WKM0_9MICO</name>
<dbReference type="InterPro" id="IPR036249">
    <property type="entry name" value="Thioredoxin-like_sf"/>
</dbReference>
<dbReference type="Proteomes" id="UP001595685">
    <property type="component" value="Unassembled WGS sequence"/>
</dbReference>
<dbReference type="InterPro" id="IPR005746">
    <property type="entry name" value="Thioredoxin"/>
</dbReference>
<gene>
    <name evidence="9" type="primary">trxA</name>
    <name evidence="9" type="ORF">ACFOLH_12330</name>
</gene>
<evidence type="ECO:0000256" key="7">
    <source>
        <dbReference type="PIRNR" id="PIRNR000077"/>
    </source>
</evidence>